<dbReference type="RefSeq" id="WP_147140592.1">
    <property type="nucleotide sequence ID" value="NZ_BAABIJ010000002.1"/>
</dbReference>
<comment type="caution">
    <text evidence="4">The sequence shown here is derived from an EMBL/GenBank/DDBJ whole genome shotgun (WGS) entry which is preliminary data.</text>
</comment>
<dbReference type="InterPro" id="IPR023772">
    <property type="entry name" value="DNA-bd_HTH_TetR-type_CS"/>
</dbReference>
<protein>
    <submittedName>
        <fullName evidence="4">TetR family transcriptional regulator</fullName>
    </submittedName>
</protein>
<dbReference type="Gene3D" id="1.10.357.10">
    <property type="entry name" value="Tetracycline Repressor, domain 2"/>
    <property type="match status" value="1"/>
</dbReference>
<dbReference type="PANTHER" id="PTHR30055:SF226">
    <property type="entry name" value="HTH-TYPE TRANSCRIPTIONAL REGULATOR PKSA"/>
    <property type="match status" value="1"/>
</dbReference>
<dbReference type="EMBL" id="VLLL01000006">
    <property type="protein sequence ID" value="TWJ13022.1"/>
    <property type="molecule type" value="Genomic_DNA"/>
</dbReference>
<organism evidence="4 5">
    <name type="scientific">Stackebrandtia albiflava</name>
    <dbReference type="NCBI Taxonomy" id="406432"/>
    <lineage>
        <taxon>Bacteria</taxon>
        <taxon>Bacillati</taxon>
        <taxon>Actinomycetota</taxon>
        <taxon>Actinomycetes</taxon>
        <taxon>Glycomycetales</taxon>
        <taxon>Glycomycetaceae</taxon>
        <taxon>Stackebrandtia</taxon>
    </lineage>
</organism>
<evidence type="ECO:0000256" key="2">
    <source>
        <dbReference type="PROSITE-ProRule" id="PRU00335"/>
    </source>
</evidence>
<dbReference type="PANTHER" id="PTHR30055">
    <property type="entry name" value="HTH-TYPE TRANSCRIPTIONAL REGULATOR RUTR"/>
    <property type="match status" value="1"/>
</dbReference>
<dbReference type="PROSITE" id="PS01081">
    <property type="entry name" value="HTH_TETR_1"/>
    <property type="match status" value="1"/>
</dbReference>
<dbReference type="Pfam" id="PF00440">
    <property type="entry name" value="TetR_N"/>
    <property type="match status" value="1"/>
</dbReference>
<dbReference type="GO" id="GO:0003700">
    <property type="term" value="F:DNA-binding transcription factor activity"/>
    <property type="evidence" value="ECO:0007669"/>
    <property type="project" value="TreeGrafter"/>
</dbReference>
<dbReference type="Proteomes" id="UP000321617">
    <property type="component" value="Unassembled WGS sequence"/>
</dbReference>
<evidence type="ECO:0000313" key="5">
    <source>
        <dbReference type="Proteomes" id="UP000321617"/>
    </source>
</evidence>
<dbReference type="SUPFAM" id="SSF46689">
    <property type="entry name" value="Homeodomain-like"/>
    <property type="match status" value="1"/>
</dbReference>
<evidence type="ECO:0000259" key="3">
    <source>
        <dbReference type="PROSITE" id="PS50977"/>
    </source>
</evidence>
<dbReference type="PRINTS" id="PR00455">
    <property type="entry name" value="HTHTETR"/>
</dbReference>
<keyword evidence="1 2" id="KW-0238">DNA-binding</keyword>
<evidence type="ECO:0000256" key="1">
    <source>
        <dbReference type="ARBA" id="ARBA00023125"/>
    </source>
</evidence>
<evidence type="ECO:0000313" key="4">
    <source>
        <dbReference type="EMBL" id="TWJ13022.1"/>
    </source>
</evidence>
<dbReference type="InterPro" id="IPR050109">
    <property type="entry name" value="HTH-type_TetR-like_transc_reg"/>
</dbReference>
<dbReference type="PROSITE" id="PS50977">
    <property type="entry name" value="HTH_TETR_2"/>
    <property type="match status" value="1"/>
</dbReference>
<sequence>MREPGNTRERIQQVAMDLFTEQGYEQTSLREIAERLGVTKAALYYHFKTKEEIAASFFEGFGADVDALVAWSEERTPNLEARRELVNRYADLLMRHHTLLRFMHQNPPVLRKQDKESIFKQRMHRLHGFLVDPDAPLIERLRAHDAIMTMHSAWFLPIGLDADHDELRDATVRISVELLERNAEGGRPPA</sequence>
<feature type="DNA-binding region" description="H-T-H motif" evidence="2">
    <location>
        <begin position="28"/>
        <end position="47"/>
    </location>
</feature>
<dbReference type="GO" id="GO:0000976">
    <property type="term" value="F:transcription cis-regulatory region binding"/>
    <property type="evidence" value="ECO:0007669"/>
    <property type="project" value="TreeGrafter"/>
</dbReference>
<dbReference type="AlphaFoldDB" id="A0A562V5B8"/>
<name>A0A562V5B8_9ACTN</name>
<feature type="domain" description="HTH tetR-type" evidence="3">
    <location>
        <begin position="5"/>
        <end position="65"/>
    </location>
</feature>
<keyword evidence="5" id="KW-1185">Reference proteome</keyword>
<dbReference type="InterPro" id="IPR001647">
    <property type="entry name" value="HTH_TetR"/>
</dbReference>
<reference evidence="4 5" key="1">
    <citation type="journal article" date="2013" name="Stand. Genomic Sci.">
        <title>Genomic Encyclopedia of Type Strains, Phase I: The one thousand microbial genomes (KMG-I) project.</title>
        <authorList>
            <person name="Kyrpides N.C."/>
            <person name="Woyke T."/>
            <person name="Eisen J.A."/>
            <person name="Garrity G."/>
            <person name="Lilburn T.G."/>
            <person name="Beck B.J."/>
            <person name="Whitman W.B."/>
            <person name="Hugenholtz P."/>
            <person name="Klenk H.P."/>
        </authorList>
    </citation>
    <scope>NUCLEOTIDE SEQUENCE [LARGE SCALE GENOMIC DNA]</scope>
    <source>
        <strain evidence="4 5">DSM 45044</strain>
    </source>
</reference>
<gene>
    <name evidence="4" type="ORF">LX16_3790</name>
</gene>
<accession>A0A562V5B8</accession>
<dbReference type="InterPro" id="IPR009057">
    <property type="entry name" value="Homeodomain-like_sf"/>
</dbReference>
<proteinExistence type="predicted"/>
<dbReference type="OrthoDB" id="3186364at2"/>